<evidence type="ECO:0000313" key="2">
    <source>
        <dbReference type="Proteomes" id="UP001162483"/>
    </source>
</evidence>
<evidence type="ECO:0000313" key="1">
    <source>
        <dbReference type="EMBL" id="CAI9579415.1"/>
    </source>
</evidence>
<gene>
    <name evidence="1" type="ORF">SPARVUS_LOCUS9063900</name>
</gene>
<keyword evidence="2" id="KW-1185">Reference proteome</keyword>
<organism evidence="1 2">
    <name type="scientific">Staurois parvus</name>
    <dbReference type="NCBI Taxonomy" id="386267"/>
    <lineage>
        <taxon>Eukaryota</taxon>
        <taxon>Metazoa</taxon>
        <taxon>Chordata</taxon>
        <taxon>Craniata</taxon>
        <taxon>Vertebrata</taxon>
        <taxon>Euteleostomi</taxon>
        <taxon>Amphibia</taxon>
        <taxon>Batrachia</taxon>
        <taxon>Anura</taxon>
        <taxon>Neobatrachia</taxon>
        <taxon>Ranoidea</taxon>
        <taxon>Ranidae</taxon>
        <taxon>Staurois</taxon>
    </lineage>
</organism>
<reference evidence="1" key="1">
    <citation type="submission" date="2023-05" db="EMBL/GenBank/DDBJ databases">
        <authorList>
            <person name="Stuckert A."/>
        </authorList>
    </citation>
    <scope>NUCLEOTIDE SEQUENCE</scope>
</reference>
<sequence>MIETTHTKVPYSDRCCTVLPGTAGTGSRCRTLQGSAHNPKWRRRL</sequence>
<dbReference type="Proteomes" id="UP001162483">
    <property type="component" value="Unassembled WGS sequence"/>
</dbReference>
<protein>
    <submittedName>
        <fullName evidence="1">Uncharacterized protein</fullName>
    </submittedName>
</protein>
<proteinExistence type="predicted"/>
<comment type="caution">
    <text evidence="1">The sequence shown here is derived from an EMBL/GenBank/DDBJ whole genome shotgun (WGS) entry which is preliminary data.</text>
</comment>
<dbReference type="EMBL" id="CATNWA010015091">
    <property type="protein sequence ID" value="CAI9579415.1"/>
    <property type="molecule type" value="Genomic_DNA"/>
</dbReference>
<accession>A0ABN9E3E5</accession>
<name>A0ABN9E3E5_9NEOB</name>